<keyword evidence="3" id="KW-1185">Reference proteome</keyword>
<proteinExistence type="predicted"/>
<evidence type="ECO:0000256" key="1">
    <source>
        <dbReference type="SAM" id="SignalP"/>
    </source>
</evidence>
<protein>
    <submittedName>
        <fullName evidence="2">Uncharacterized protein</fullName>
    </submittedName>
</protein>
<dbReference type="EMBL" id="JAQIZT010000006">
    <property type="protein sequence ID" value="KAJ6991830.1"/>
    <property type="molecule type" value="Genomic_DNA"/>
</dbReference>
<comment type="caution">
    <text evidence="2">The sequence shown here is derived from an EMBL/GenBank/DDBJ whole genome shotgun (WGS) entry which is preliminary data.</text>
</comment>
<feature type="chain" id="PRO_5042293165" evidence="1">
    <location>
        <begin position="29"/>
        <end position="190"/>
    </location>
</feature>
<sequence length="190" mass="20455">MARKETLLVSFTCLLVVASVAICANATAAPRLLASEQVVAAASLSERHQTYAVDIHAALTLQERIVASENNKTTRCGCGSMYKAKMVRKETMLVAFTCLLVVASIAVSANATAAPRLLATEQVVAAACLSERYQTFAVHEHAAVALKERIVASQHNKTTRCGCGSIYNNLRNIGASFCNMQKFFTLLLPF</sequence>
<name>A0AAD6VXW5_9ROSI</name>
<dbReference type="Proteomes" id="UP001164929">
    <property type="component" value="Chromosome 6"/>
</dbReference>
<reference evidence="2" key="1">
    <citation type="journal article" date="2023" name="Mol. Ecol. Resour.">
        <title>Chromosome-level genome assembly of a triploid poplar Populus alba 'Berolinensis'.</title>
        <authorList>
            <person name="Chen S."/>
            <person name="Yu Y."/>
            <person name="Wang X."/>
            <person name="Wang S."/>
            <person name="Zhang T."/>
            <person name="Zhou Y."/>
            <person name="He R."/>
            <person name="Meng N."/>
            <person name="Wang Y."/>
            <person name="Liu W."/>
            <person name="Liu Z."/>
            <person name="Liu J."/>
            <person name="Guo Q."/>
            <person name="Huang H."/>
            <person name="Sederoff R.R."/>
            <person name="Wang G."/>
            <person name="Qu G."/>
            <person name="Chen S."/>
        </authorList>
    </citation>
    <scope>NUCLEOTIDE SEQUENCE</scope>
    <source>
        <strain evidence="2">SC-2020</strain>
    </source>
</reference>
<gene>
    <name evidence="2" type="ORF">NC653_015242</name>
</gene>
<evidence type="ECO:0000313" key="3">
    <source>
        <dbReference type="Proteomes" id="UP001164929"/>
    </source>
</evidence>
<organism evidence="2 3">
    <name type="scientific">Populus alba x Populus x berolinensis</name>
    <dbReference type="NCBI Taxonomy" id="444605"/>
    <lineage>
        <taxon>Eukaryota</taxon>
        <taxon>Viridiplantae</taxon>
        <taxon>Streptophyta</taxon>
        <taxon>Embryophyta</taxon>
        <taxon>Tracheophyta</taxon>
        <taxon>Spermatophyta</taxon>
        <taxon>Magnoliopsida</taxon>
        <taxon>eudicotyledons</taxon>
        <taxon>Gunneridae</taxon>
        <taxon>Pentapetalae</taxon>
        <taxon>rosids</taxon>
        <taxon>fabids</taxon>
        <taxon>Malpighiales</taxon>
        <taxon>Salicaceae</taxon>
        <taxon>Saliceae</taxon>
        <taxon>Populus</taxon>
    </lineage>
</organism>
<dbReference type="AlphaFoldDB" id="A0AAD6VXW5"/>
<evidence type="ECO:0000313" key="2">
    <source>
        <dbReference type="EMBL" id="KAJ6991830.1"/>
    </source>
</evidence>
<keyword evidence="1" id="KW-0732">Signal</keyword>
<feature type="signal peptide" evidence="1">
    <location>
        <begin position="1"/>
        <end position="28"/>
    </location>
</feature>
<accession>A0AAD6VXW5</accession>